<organism evidence="2 3">
    <name type="scientific">Phnomibacter ginsenosidimutans</name>
    <dbReference type="NCBI Taxonomy" id="2676868"/>
    <lineage>
        <taxon>Bacteria</taxon>
        <taxon>Pseudomonadati</taxon>
        <taxon>Bacteroidota</taxon>
        <taxon>Chitinophagia</taxon>
        <taxon>Chitinophagales</taxon>
        <taxon>Chitinophagaceae</taxon>
        <taxon>Phnomibacter</taxon>
    </lineage>
</organism>
<dbReference type="Gene3D" id="3.40.50.150">
    <property type="entry name" value="Vaccinia Virus protein VP39"/>
    <property type="match status" value="1"/>
</dbReference>
<dbReference type="AlphaFoldDB" id="A0A6I6GRX6"/>
<name>A0A6I6GRX6_9BACT</name>
<dbReference type="GO" id="GO:0032259">
    <property type="term" value="P:methylation"/>
    <property type="evidence" value="ECO:0007669"/>
    <property type="project" value="UniProtKB-KW"/>
</dbReference>
<dbReference type="GO" id="GO:0008168">
    <property type="term" value="F:methyltransferase activity"/>
    <property type="evidence" value="ECO:0007669"/>
    <property type="project" value="UniProtKB-KW"/>
</dbReference>
<gene>
    <name evidence="2" type="ORF">GLV81_06900</name>
</gene>
<reference evidence="2 3" key="1">
    <citation type="submission" date="2019-11" db="EMBL/GenBank/DDBJ databases">
        <authorList>
            <person name="Im W.T."/>
        </authorList>
    </citation>
    <scope>NUCLEOTIDE SEQUENCE [LARGE SCALE GENOMIC DNA]</scope>
    <source>
        <strain evidence="2 3">SB-02</strain>
    </source>
</reference>
<dbReference type="KEGG" id="fls:GLV81_06900"/>
<evidence type="ECO:0000259" key="1">
    <source>
        <dbReference type="Pfam" id="PF05050"/>
    </source>
</evidence>
<keyword evidence="2" id="KW-0808">Transferase</keyword>
<evidence type="ECO:0000313" key="3">
    <source>
        <dbReference type="Proteomes" id="UP000426027"/>
    </source>
</evidence>
<dbReference type="InterPro" id="IPR052514">
    <property type="entry name" value="SAM-dependent_MTase"/>
</dbReference>
<feature type="domain" description="Methyltransferase FkbM" evidence="1">
    <location>
        <begin position="68"/>
        <end position="225"/>
    </location>
</feature>
<dbReference type="Proteomes" id="UP000426027">
    <property type="component" value="Chromosome"/>
</dbReference>
<dbReference type="PANTHER" id="PTHR34203">
    <property type="entry name" value="METHYLTRANSFERASE, FKBM FAMILY PROTEIN"/>
    <property type="match status" value="1"/>
</dbReference>
<proteinExistence type="predicted"/>
<sequence>MANPQINQQIVKQLKAILIQLLGRQAYLRLTSRIFLFSFRRQWLKNNPAYTVHYFVRHLIGPGQTVIDIGANLGYYSTEFARLVGSTGKVLSVEPIQLYREILLANTRHLPQVQVLPYALGEQEGTISMGLPFADQHRHGLMKVLTESEKQVAPEIFEVELKHPAKLFGQLADIHYLKCDIEGYEVPVLPAMRSVIESHQPIVQVETDGENKLILHRMFNEMGYQLFYVQQDKLVPYPDAQQQLIGDMICIPAGKISSIEKLIQRS</sequence>
<keyword evidence="3" id="KW-1185">Reference proteome</keyword>
<accession>A0A6I6GRX6</accession>
<protein>
    <submittedName>
        <fullName evidence="2">FkbM family methyltransferase</fullName>
    </submittedName>
</protein>
<evidence type="ECO:0000313" key="2">
    <source>
        <dbReference type="EMBL" id="QGW27859.1"/>
    </source>
</evidence>
<dbReference type="Pfam" id="PF05050">
    <property type="entry name" value="Methyltransf_21"/>
    <property type="match status" value="1"/>
</dbReference>
<dbReference type="InterPro" id="IPR006342">
    <property type="entry name" value="FkbM_mtfrase"/>
</dbReference>
<dbReference type="EMBL" id="CP046566">
    <property type="protein sequence ID" value="QGW27859.1"/>
    <property type="molecule type" value="Genomic_DNA"/>
</dbReference>
<keyword evidence="2" id="KW-0489">Methyltransferase</keyword>
<dbReference type="NCBIfam" id="TIGR01444">
    <property type="entry name" value="fkbM_fam"/>
    <property type="match status" value="1"/>
</dbReference>
<dbReference type="InterPro" id="IPR029063">
    <property type="entry name" value="SAM-dependent_MTases_sf"/>
</dbReference>
<dbReference type="PANTHER" id="PTHR34203:SF15">
    <property type="entry name" value="SLL1173 PROTEIN"/>
    <property type="match status" value="1"/>
</dbReference>
<dbReference type="SUPFAM" id="SSF53335">
    <property type="entry name" value="S-adenosyl-L-methionine-dependent methyltransferases"/>
    <property type="match status" value="1"/>
</dbReference>